<evidence type="ECO:0000313" key="3">
    <source>
        <dbReference type="EMBL" id="KAL3318074.1"/>
    </source>
</evidence>
<dbReference type="InterPro" id="IPR013783">
    <property type="entry name" value="Ig-like_fold"/>
</dbReference>
<dbReference type="FunFam" id="2.60.40.10:FF:000035">
    <property type="entry name" value="Contactin 1"/>
    <property type="match status" value="1"/>
</dbReference>
<keyword evidence="4" id="KW-1185">Reference proteome</keyword>
<dbReference type="Pfam" id="PF00041">
    <property type="entry name" value="fn3"/>
    <property type="match status" value="2"/>
</dbReference>
<evidence type="ECO:0000259" key="2">
    <source>
        <dbReference type="PROSITE" id="PS50853"/>
    </source>
</evidence>
<dbReference type="EMBL" id="JBJKFK010000291">
    <property type="protein sequence ID" value="KAL3318074.1"/>
    <property type="molecule type" value="Genomic_DNA"/>
</dbReference>
<protein>
    <submittedName>
        <fullName evidence="3">Contactin-5</fullName>
    </submittedName>
</protein>
<dbReference type="InterPro" id="IPR036116">
    <property type="entry name" value="FN3_sf"/>
</dbReference>
<dbReference type="Gene3D" id="2.60.40.10">
    <property type="entry name" value="Immunoglobulins"/>
    <property type="match status" value="3"/>
</dbReference>
<keyword evidence="1" id="KW-0677">Repeat</keyword>
<dbReference type="SMART" id="SM00060">
    <property type="entry name" value="FN3"/>
    <property type="match status" value="3"/>
</dbReference>
<proteinExistence type="predicted"/>
<dbReference type="AlphaFoldDB" id="A0ABD2QEV5"/>
<gene>
    <name evidence="3" type="primary">CNTN5_2</name>
    <name evidence="3" type="ORF">Ciccas_003272</name>
</gene>
<feature type="non-terminal residue" evidence="3">
    <location>
        <position position="332"/>
    </location>
</feature>
<sequence length="332" mass="36782">MPKNVTGGGGKYQTLVVRWEPLLDKDRNGDNFHYMIHFRSKGDAEFTKVPVSIPQLLLLDEGKYVQYTITLNQEAFYKPYEVAVQAINKEGSGPLSEVSLVMSAARVPLNAPRDIIAGAENSTAITVWWNKPEVSSGVGPILGYRIIYYPRNNTDCRSVDSLKTRYTRGERQTVHGDITTGKIIGLDADVYYCILVQMYNSAGDGPDSSTTEQTTFKKAPSGMPTFVTLNATDFPMTLKVSWAGVQSLYEEESIQGYTIRYWVAGADFKETLIDVNVGLRTYGFITNLTMDTRYELRVFAYSRGGIGTYSSPVNSFQFIDSSLCVPGASYGG</sequence>
<dbReference type="SUPFAM" id="SSF49265">
    <property type="entry name" value="Fibronectin type III"/>
    <property type="match status" value="2"/>
</dbReference>
<dbReference type="Proteomes" id="UP001626550">
    <property type="component" value="Unassembled WGS sequence"/>
</dbReference>
<dbReference type="PANTHER" id="PTHR13817">
    <property type="entry name" value="TITIN"/>
    <property type="match status" value="1"/>
</dbReference>
<organism evidence="3 4">
    <name type="scientific">Cichlidogyrus casuarinus</name>
    <dbReference type="NCBI Taxonomy" id="1844966"/>
    <lineage>
        <taxon>Eukaryota</taxon>
        <taxon>Metazoa</taxon>
        <taxon>Spiralia</taxon>
        <taxon>Lophotrochozoa</taxon>
        <taxon>Platyhelminthes</taxon>
        <taxon>Monogenea</taxon>
        <taxon>Monopisthocotylea</taxon>
        <taxon>Dactylogyridea</taxon>
        <taxon>Ancyrocephalidae</taxon>
        <taxon>Cichlidogyrus</taxon>
    </lineage>
</organism>
<feature type="domain" description="Fibronectin type-III" evidence="2">
    <location>
        <begin position="1"/>
        <end position="106"/>
    </location>
</feature>
<comment type="caution">
    <text evidence="3">The sequence shown here is derived from an EMBL/GenBank/DDBJ whole genome shotgun (WGS) entry which is preliminary data.</text>
</comment>
<accession>A0ABD2QEV5</accession>
<evidence type="ECO:0000313" key="4">
    <source>
        <dbReference type="Proteomes" id="UP001626550"/>
    </source>
</evidence>
<dbReference type="PANTHER" id="PTHR13817:SF166">
    <property type="entry name" value="NEURONAL IGCAM-RELATED"/>
    <property type="match status" value="1"/>
</dbReference>
<feature type="domain" description="Fibronectin type-III" evidence="2">
    <location>
        <begin position="223"/>
        <end position="322"/>
    </location>
</feature>
<name>A0ABD2QEV5_9PLAT</name>
<dbReference type="CDD" id="cd00063">
    <property type="entry name" value="FN3"/>
    <property type="match status" value="3"/>
</dbReference>
<feature type="domain" description="Fibronectin type-III" evidence="2">
    <location>
        <begin position="111"/>
        <end position="218"/>
    </location>
</feature>
<reference evidence="3 4" key="1">
    <citation type="submission" date="2024-11" db="EMBL/GenBank/DDBJ databases">
        <title>Adaptive evolution of stress response genes in parasites aligns with host niche diversity.</title>
        <authorList>
            <person name="Hahn C."/>
            <person name="Resl P."/>
        </authorList>
    </citation>
    <scope>NUCLEOTIDE SEQUENCE [LARGE SCALE GENOMIC DNA]</scope>
    <source>
        <strain evidence="3">EGGRZ-B1_66</strain>
        <tissue evidence="3">Body</tissue>
    </source>
</reference>
<evidence type="ECO:0000256" key="1">
    <source>
        <dbReference type="ARBA" id="ARBA00022737"/>
    </source>
</evidence>
<dbReference type="InterPro" id="IPR050964">
    <property type="entry name" value="Striated_Muscle_Regulatory"/>
</dbReference>
<dbReference type="InterPro" id="IPR003961">
    <property type="entry name" value="FN3_dom"/>
</dbReference>
<dbReference type="PROSITE" id="PS50853">
    <property type="entry name" value="FN3"/>
    <property type="match status" value="3"/>
</dbReference>